<keyword evidence="4" id="KW-1185">Reference proteome</keyword>
<dbReference type="Pfam" id="PF01593">
    <property type="entry name" value="Amino_oxidase"/>
    <property type="match status" value="1"/>
</dbReference>
<protein>
    <submittedName>
        <fullName evidence="3">Monoamine oxidase</fullName>
    </submittedName>
</protein>
<organism evidence="3 4">
    <name type="scientific">Leucobacter luti</name>
    <dbReference type="NCBI Taxonomy" id="340320"/>
    <lineage>
        <taxon>Bacteria</taxon>
        <taxon>Bacillati</taxon>
        <taxon>Actinomycetota</taxon>
        <taxon>Actinomycetes</taxon>
        <taxon>Micrococcales</taxon>
        <taxon>Microbacteriaceae</taxon>
        <taxon>Leucobacter</taxon>
    </lineage>
</organism>
<dbReference type="PANTHER" id="PTHR10742:SF410">
    <property type="entry name" value="LYSINE-SPECIFIC HISTONE DEMETHYLASE 2"/>
    <property type="match status" value="1"/>
</dbReference>
<dbReference type="OrthoDB" id="337830at2"/>
<dbReference type="SUPFAM" id="SSF51905">
    <property type="entry name" value="FAD/NAD(P)-binding domain"/>
    <property type="match status" value="1"/>
</dbReference>
<dbReference type="Gene3D" id="3.50.50.60">
    <property type="entry name" value="FAD/NAD(P)-binding domain"/>
    <property type="match status" value="1"/>
</dbReference>
<evidence type="ECO:0000313" key="4">
    <source>
        <dbReference type="Proteomes" id="UP000291832"/>
    </source>
</evidence>
<dbReference type="GO" id="GO:0016491">
    <property type="term" value="F:oxidoreductase activity"/>
    <property type="evidence" value="ECO:0007669"/>
    <property type="project" value="InterPro"/>
</dbReference>
<dbReference type="InterPro" id="IPR050281">
    <property type="entry name" value="Flavin_monoamine_oxidase"/>
</dbReference>
<sequence>MSSADGPAETQTPADAPSPETADTIVVGAGVAGLTAARLLALAGQRVIVLEARDRIGGRLHTERLDGRTTDLGASWIHGITESPVHEVTRALGMRDVEFTMGSFQAGGRPVAYYGPAGERLSQAAADAFIADVAACDALLPEVIAALPSGASYADAAEAALTRLGWAEERAERVREYLRHRTEEQYGAWIADLDAHGLDDDETEGDEVVFPDGYDRLAAGIAAGLDVRLSTAVTRLVWSERGVEATAGGATFSAARAVVTVPVGVLKAGTLAIEPALPEPVAGALDRLEMNAFEKIFLRFPERFWDEDVYAIRRQGEAGAWWHSWYDLTALHGEPTLLTFAAGPCAREIRGWDDARVVASVLDALRELYGDAVPEPTAAHLTHWQDDERSRGSYAYMTLGSLPEDHTLLATPIGGVLHLAGEATWQDDPATITAALCSGHRAAERILGASVPIASVVSALPA</sequence>
<dbReference type="AlphaFoldDB" id="A0A4Q7U618"/>
<reference evidence="3 4" key="1">
    <citation type="journal article" date="2015" name="Stand. Genomic Sci.">
        <title>Genomic Encyclopedia of Bacterial and Archaeal Type Strains, Phase III: the genomes of soil and plant-associated and newly described type strains.</title>
        <authorList>
            <person name="Whitman W.B."/>
            <person name="Woyke T."/>
            <person name="Klenk H.P."/>
            <person name="Zhou Y."/>
            <person name="Lilburn T.G."/>
            <person name="Beck B.J."/>
            <person name="De Vos P."/>
            <person name="Vandamme P."/>
            <person name="Eisen J.A."/>
            <person name="Garrity G."/>
            <person name="Hugenholtz P."/>
            <person name="Kyrpides N.C."/>
        </authorList>
    </citation>
    <scope>NUCLEOTIDE SEQUENCE [LARGE SCALE GENOMIC DNA]</scope>
    <source>
        <strain evidence="3 4">RF6</strain>
    </source>
</reference>
<gene>
    <name evidence="3" type="ORF">EV139_0542</name>
</gene>
<evidence type="ECO:0000256" key="1">
    <source>
        <dbReference type="SAM" id="MobiDB-lite"/>
    </source>
</evidence>
<accession>A0A4Q7U618</accession>
<feature type="domain" description="Amine oxidase" evidence="2">
    <location>
        <begin position="31"/>
        <end position="447"/>
    </location>
</feature>
<dbReference type="InterPro" id="IPR036188">
    <property type="entry name" value="FAD/NAD-bd_sf"/>
</dbReference>
<evidence type="ECO:0000313" key="3">
    <source>
        <dbReference type="EMBL" id="RZT68813.1"/>
    </source>
</evidence>
<dbReference type="InterPro" id="IPR002937">
    <property type="entry name" value="Amino_oxidase"/>
</dbReference>
<dbReference type="Gene3D" id="3.90.660.10">
    <property type="match status" value="1"/>
</dbReference>
<dbReference type="SUPFAM" id="SSF54373">
    <property type="entry name" value="FAD-linked reductases, C-terminal domain"/>
    <property type="match status" value="1"/>
</dbReference>
<feature type="region of interest" description="Disordered" evidence="1">
    <location>
        <begin position="1"/>
        <end position="21"/>
    </location>
</feature>
<evidence type="ECO:0000259" key="2">
    <source>
        <dbReference type="Pfam" id="PF01593"/>
    </source>
</evidence>
<dbReference type="EMBL" id="SHKI01000002">
    <property type="protein sequence ID" value="RZT68813.1"/>
    <property type="molecule type" value="Genomic_DNA"/>
</dbReference>
<feature type="compositionally biased region" description="Polar residues" evidence="1">
    <location>
        <begin position="1"/>
        <end position="13"/>
    </location>
</feature>
<proteinExistence type="predicted"/>
<name>A0A4Q7U618_9MICO</name>
<dbReference type="RefSeq" id="WP_130452754.1">
    <property type="nucleotide sequence ID" value="NZ_QYAG01000005.1"/>
</dbReference>
<dbReference type="PANTHER" id="PTHR10742">
    <property type="entry name" value="FLAVIN MONOAMINE OXIDASE"/>
    <property type="match status" value="1"/>
</dbReference>
<dbReference type="Proteomes" id="UP000291832">
    <property type="component" value="Unassembled WGS sequence"/>
</dbReference>
<comment type="caution">
    <text evidence="3">The sequence shown here is derived from an EMBL/GenBank/DDBJ whole genome shotgun (WGS) entry which is preliminary data.</text>
</comment>